<dbReference type="Proteomes" id="UP000051751">
    <property type="component" value="Unassembled WGS sequence"/>
</dbReference>
<comment type="caution">
    <text evidence="7">The sequence shown here is derived from an EMBL/GenBank/DDBJ whole genome shotgun (WGS) entry which is preliminary data.</text>
</comment>
<dbReference type="PATRIC" id="fig|81857.3.peg.1846"/>
<dbReference type="GO" id="GO:0008234">
    <property type="term" value="F:cysteine-type peptidase activity"/>
    <property type="evidence" value="ECO:0007669"/>
    <property type="project" value="UniProtKB-KW"/>
</dbReference>
<comment type="similarity">
    <text evidence="1">Belongs to the peptidase C40 family.</text>
</comment>
<evidence type="ECO:0000256" key="2">
    <source>
        <dbReference type="ARBA" id="ARBA00022670"/>
    </source>
</evidence>
<dbReference type="EMBL" id="JQAZ01000006">
    <property type="protein sequence ID" value="KRN30541.1"/>
    <property type="molecule type" value="Genomic_DNA"/>
</dbReference>
<feature type="chain" id="PRO_5010434582" evidence="5">
    <location>
        <begin position="30"/>
        <end position="613"/>
    </location>
</feature>
<evidence type="ECO:0000313" key="7">
    <source>
        <dbReference type="EMBL" id="KRN27988.1"/>
    </source>
</evidence>
<dbReference type="RefSeq" id="WP_057770410.1">
    <property type="nucleotide sequence ID" value="NZ_JQAT01000005.1"/>
</dbReference>
<keyword evidence="4" id="KW-0788">Thiol protease</keyword>
<evidence type="ECO:0000313" key="9">
    <source>
        <dbReference type="Proteomes" id="UP000051645"/>
    </source>
</evidence>
<evidence type="ECO:0000256" key="5">
    <source>
        <dbReference type="SAM" id="SignalP"/>
    </source>
</evidence>
<sequence length="613" mass="60686">MVKAKIALLSTGVLGATGLALLNANPTQAATQTATVSYEKGATTVWDSPAEGQQPKRYLTKNQKVTIQHQKKVYGETWYEIGAGEWIPERYLKLDQATAQKQIQISYRDGSVTLWAHPGYTQPTGDYLGYGSIFDVVQEQQVGGETFYQLNNGAWVAARFVTTVSNGTAAPTATSQAAHTADSTVTYSDADYFAQANSSAASASAQTASVVSDQVAATATPSSAAEVEKQAVVFDIPSTSAKSNSAASAATVLVKSSADDKVEFSAADHSTNKSSAAAVNSSAASTVNSSSAVQSSAVSETASSAAASSAVTANSSAANTASSSAVVNSSVASENASSAVSDAVSSAAPSSAETVASSTASDASSSAVQNQTSSAASSATAVNSSAASEASSATVSDAVSSAAPSSVAPESSAASSDAASSAAASQAIADSLAAASSAAASSAAASSAAVSQAVADSLAAASSAAASSAAAQSSAAANDNSAASSSASTSTDRAAQIQTVINAAESQIGVPYVWGGHTANVGLDCSGLTSYAYSTIGVNLTPYTVAQESAGTVVSISNLEAGDLVFWGAMGNTYHVGIYIGGNQYIAAPQPGEDVMVSSISSYFYPSFGVRVI</sequence>
<dbReference type="AlphaFoldDB" id="A0A0R2FTD9"/>
<evidence type="ECO:0000259" key="6">
    <source>
        <dbReference type="PROSITE" id="PS51935"/>
    </source>
</evidence>
<evidence type="ECO:0000313" key="8">
    <source>
        <dbReference type="EMBL" id="KRN30541.1"/>
    </source>
</evidence>
<accession>A0A0R2FTD9</accession>
<organism evidence="7 10">
    <name type="scientific">Lactobacillus selangorensis</name>
    <dbReference type="NCBI Taxonomy" id="81857"/>
    <lineage>
        <taxon>Bacteria</taxon>
        <taxon>Bacillati</taxon>
        <taxon>Bacillota</taxon>
        <taxon>Bacilli</taxon>
        <taxon>Lactobacillales</taxon>
        <taxon>Lactobacillaceae</taxon>
        <taxon>Lactobacillus</taxon>
    </lineage>
</organism>
<dbReference type="STRING" id="81857.IV38_GL001829"/>
<keyword evidence="5" id="KW-0732">Signal</keyword>
<proteinExistence type="inferred from homology"/>
<keyword evidence="2" id="KW-0645">Protease</keyword>
<dbReference type="EMBL" id="JQAT01000005">
    <property type="protein sequence ID" value="KRN27988.1"/>
    <property type="molecule type" value="Genomic_DNA"/>
</dbReference>
<dbReference type="Proteomes" id="UP000051645">
    <property type="component" value="Unassembled WGS sequence"/>
</dbReference>
<evidence type="ECO:0000256" key="1">
    <source>
        <dbReference type="ARBA" id="ARBA00007074"/>
    </source>
</evidence>
<dbReference type="PROSITE" id="PS51935">
    <property type="entry name" value="NLPC_P60"/>
    <property type="match status" value="1"/>
</dbReference>
<dbReference type="Pfam" id="PF00877">
    <property type="entry name" value="NLPC_P60"/>
    <property type="match status" value="1"/>
</dbReference>
<dbReference type="InterPro" id="IPR000064">
    <property type="entry name" value="NLP_P60_dom"/>
</dbReference>
<name>A0A0R2FTD9_9LACO</name>
<dbReference type="Gene3D" id="3.90.1720.10">
    <property type="entry name" value="endopeptidase domain like (from Nostoc punctiforme)"/>
    <property type="match status" value="1"/>
</dbReference>
<evidence type="ECO:0000313" key="10">
    <source>
        <dbReference type="Proteomes" id="UP000051751"/>
    </source>
</evidence>
<keyword evidence="3" id="KW-0378">Hydrolase</keyword>
<dbReference type="SUPFAM" id="SSF54001">
    <property type="entry name" value="Cysteine proteinases"/>
    <property type="match status" value="1"/>
</dbReference>
<dbReference type="OrthoDB" id="1654978at2"/>
<dbReference type="GO" id="GO:0006508">
    <property type="term" value="P:proteolysis"/>
    <property type="evidence" value="ECO:0007669"/>
    <property type="project" value="UniProtKB-KW"/>
</dbReference>
<dbReference type="InterPro" id="IPR038765">
    <property type="entry name" value="Papain-like_cys_pep_sf"/>
</dbReference>
<reference evidence="9 10" key="1">
    <citation type="journal article" date="2015" name="Genome Announc.">
        <title>Expanding the biotechnology potential of lactobacilli through comparative genomics of 213 strains and associated genera.</title>
        <authorList>
            <person name="Sun Z."/>
            <person name="Harris H.M."/>
            <person name="McCann A."/>
            <person name="Guo C."/>
            <person name="Argimon S."/>
            <person name="Zhang W."/>
            <person name="Yang X."/>
            <person name="Jeffery I.B."/>
            <person name="Cooney J.C."/>
            <person name="Kagawa T.F."/>
            <person name="Liu W."/>
            <person name="Song Y."/>
            <person name="Salvetti E."/>
            <person name="Wrobel A."/>
            <person name="Rasinkangas P."/>
            <person name="Parkhill J."/>
            <person name="Rea M.C."/>
            <person name="O'Sullivan O."/>
            <person name="Ritari J."/>
            <person name="Douillard F.P."/>
            <person name="Paul Ross R."/>
            <person name="Yang R."/>
            <person name="Briner A.E."/>
            <person name="Felis G.E."/>
            <person name="de Vos W.M."/>
            <person name="Barrangou R."/>
            <person name="Klaenhammer T.R."/>
            <person name="Caufield P.W."/>
            <person name="Cui Y."/>
            <person name="Zhang H."/>
            <person name="O'Toole P.W."/>
        </authorList>
    </citation>
    <scope>NUCLEOTIDE SEQUENCE [LARGE SCALE GENOMIC DNA]</scope>
    <source>
        <strain evidence="7 10">ATCC BAA-66</strain>
        <strain evidence="8 9">DSM 13344</strain>
    </source>
</reference>
<dbReference type="PANTHER" id="PTHR47053">
    <property type="entry name" value="MUREIN DD-ENDOPEPTIDASE MEPH-RELATED"/>
    <property type="match status" value="1"/>
</dbReference>
<evidence type="ECO:0000256" key="4">
    <source>
        <dbReference type="ARBA" id="ARBA00022807"/>
    </source>
</evidence>
<protein>
    <submittedName>
        <fullName evidence="7">Cell surface protein</fullName>
    </submittedName>
</protein>
<dbReference type="InterPro" id="IPR051202">
    <property type="entry name" value="Peptidase_C40"/>
</dbReference>
<feature type="signal peptide" evidence="5">
    <location>
        <begin position="1"/>
        <end position="29"/>
    </location>
</feature>
<evidence type="ECO:0000256" key="3">
    <source>
        <dbReference type="ARBA" id="ARBA00022801"/>
    </source>
</evidence>
<feature type="domain" description="NlpC/P60" evidence="6">
    <location>
        <begin position="494"/>
        <end position="613"/>
    </location>
</feature>
<dbReference type="PANTHER" id="PTHR47053:SF1">
    <property type="entry name" value="MUREIN DD-ENDOPEPTIDASE MEPH-RELATED"/>
    <property type="match status" value="1"/>
</dbReference>
<keyword evidence="9" id="KW-1185">Reference proteome</keyword>
<gene>
    <name evidence="7" type="ORF">IV38_GL001829</name>
    <name evidence="8" type="ORF">IV40_GL001726</name>
</gene>